<name>A0A395S7F3_9HYPO</name>
<evidence type="ECO:0000313" key="2">
    <source>
        <dbReference type="EMBL" id="RGP67989.1"/>
    </source>
</evidence>
<evidence type="ECO:0000256" key="1">
    <source>
        <dbReference type="SAM" id="MobiDB-lite"/>
    </source>
</evidence>
<dbReference type="AlphaFoldDB" id="A0A395S7F3"/>
<accession>A0A395S7F3</accession>
<comment type="caution">
    <text evidence="2">The sequence shown here is derived from an EMBL/GenBank/DDBJ whole genome shotgun (WGS) entry which is preliminary data.</text>
</comment>
<dbReference type="OrthoDB" id="438080at2759"/>
<dbReference type="Proteomes" id="UP000266234">
    <property type="component" value="Unassembled WGS sequence"/>
</dbReference>
<protein>
    <submittedName>
        <fullName evidence="2">Uncharacterized protein</fullName>
    </submittedName>
</protein>
<dbReference type="GO" id="GO:0006396">
    <property type="term" value="P:RNA processing"/>
    <property type="evidence" value="ECO:0007669"/>
    <property type="project" value="InterPro"/>
</dbReference>
<feature type="compositionally biased region" description="Basic residues" evidence="1">
    <location>
        <begin position="79"/>
        <end position="88"/>
    </location>
</feature>
<dbReference type="STRING" id="694270.A0A395S7F3"/>
<proteinExistence type="predicted"/>
<dbReference type="InterPro" id="IPR007175">
    <property type="entry name" value="Rpr2/Snm1/Rpp21"/>
</dbReference>
<reference evidence="2 3" key="1">
    <citation type="journal article" date="2018" name="PLoS Pathog.">
        <title>Evolution of structural diversity of trichothecenes, a family of toxins produced by plant pathogenic and entomopathogenic fungi.</title>
        <authorList>
            <person name="Proctor R.H."/>
            <person name="McCormick S.P."/>
            <person name="Kim H.S."/>
            <person name="Cardoza R.E."/>
            <person name="Stanley A.M."/>
            <person name="Lindo L."/>
            <person name="Kelly A."/>
            <person name="Brown D.W."/>
            <person name="Lee T."/>
            <person name="Vaughan M.M."/>
            <person name="Alexander N.J."/>
            <person name="Busman M."/>
            <person name="Gutierrez S."/>
        </authorList>
    </citation>
    <scope>NUCLEOTIDE SEQUENCE [LARGE SCALE GENOMIC DNA]</scope>
    <source>
        <strain evidence="2 3">NRRL 20695</strain>
    </source>
</reference>
<feature type="compositionally biased region" description="Basic residues" evidence="1">
    <location>
        <begin position="124"/>
        <end position="135"/>
    </location>
</feature>
<keyword evidence="3" id="KW-1185">Reference proteome</keyword>
<sequence>MALPELPGTIGFLTDAAHLLRMTAPETSAHLMSHRGNLLSQYGVSSSDVQRQHVCGGCGIIMIPGKEAILKLQARKNMRAKTKGKKSGLKSTPKDNTEAPFKTLHCDNCQRETKITLTAPGPAVRRKTAQNKVKKTSAPVEPSKQNSNATSKKRAKNRKAGLQALLSGQKQQAANPLSLSHFMK</sequence>
<feature type="region of interest" description="Disordered" evidence="1">
    <location>
        <begin position="121"/>
        <end position="184"/>
    </location>
</feature>
<gene>
    <name evidence="2" type="ORF">FLONG3_8324</name>
</gene>
<organism evidence="2 3">
    <name type="scientific">Fusarium longipes</name>
    <dbReference type="NCBI Taxonomy" id="694270"/>
    <lineage>
        <taxon>Eukaryota</taxon>
        <taxon>Fungi</taxon>
        <taxon>Dikarya</taxon>
        <taxon>Ascomycota</taxon>
        <taxon>Pezizomycotina</taxon>
        <taxon>Sordariomycetes</taxon>
        <taxon>Hypocreomycetidae</taxon>
        <taxon>Hypocreales</taxon>
        <taxon>Nectriaceae</taxon>
        <taxon>Fusarium</taxon>
    </lineage>
</organism>
<feature type="compositionally biased region" description="Polar residues" evidence="1">
    <location>
        <begin position="166"/>
        <end position="178"/>
    </location>
</feature>
<dbReference type="Pfam" id="PF04032">
    <property type="entry name" value="Rpr2"/>
    <property type="match status" value="1"/>
</dbReference>
<evidence type="ECO:0000313" key="3">
    <source>
        <dbReference type="Proteomes" id="UP000266234"/>
    </source>
</evidence>
<dbReference type="EMBL" id="PXOG01000199">
    <property type="protein sequence ID" value="RGP67989.1"/>
    <property type="molecule type" value="Genomic_DNA"/>
</dbReference>
<feature type="region of interest" description="Disordered" evidence="1">
    <location>
        <begin position="79"/>
        <end position="101"/>
    </location>
</feature>